<protein>
    <submittedName>
        <fullName evidence="1">Uncharacterized protein</fullName>
    </submittedName>
</protein>
<organism evidence="1 2">
    <name type="scientific">Amanita muscaria (strain Koide BX008)</name>
    <dbReference type="NCBI Taxonomy" id="946122"/>
    <lineage>
        <taxon>Eukaryota</taxon>
        <taxon>Fungi</taxon>
        <taxon>Dikarya</taxon>
        <taxon>Basidiomycota</taxon>
        <taxon>Agaricomycotina</taxon>
        <taxon>Agaricomycetes</taxon>
        <taxon>Agaricomycetidae</taxon>
        <taxon>Agaricales</taxon>
        <taxon>Pluteineae</taxon>
        <taxon>Amanitaceae</taxon>
        <taxon>Amanita</taxon>
    </lineage>
</organism>
<sequence>MMRMHQEKESVLKQLSPTLLLDVSIRDAESYLFFMSYLEFRIYRVKLYDEIPCTCKRL</sequence>
<dbReference type="InParanoid" id="A0A0C2WVR5"/>
<evidence type="ECO:0000313" key="2">
    <source>
        <dbReference type="Proteomes" id="UP000054549"/>
    </source>
</evidence>
<dbReference type="EMBL" id="KN818291">
    <property type="protein sequence ID" value="KIL60891.1"/>
    <property type="molecule type" value="Genomic_DNA"/>
</dbReference>
<accession>A0A0C2WVR5</accession>
<name>A0A0C2WVR5_AMAMK</name>
<proteinExistence type="predicted"/>
<reference evidence="1 2" key="1">
    <citation type="submission" date="2014-04" db="EMBL/GenBank/DDBJ databases">
        <title>Evolutionary Origins and Diversification of the Mycorrhizal Mutualists.</title>
        <authorList>
            <consortium name="DOE Joint Genome Institute"/>
            <consortium name="Mycorrhizal Genomics Consortium"/>
            <person name="Kohler A."/>
            <person name="Kuo A."/>
            <person name="Nagy L.G."/>
            <person name="Floudas D."/>
            <person name="Copeland A."/>
            <person name="Barry K.W."/>
            <person name="Cichocki N."/>
            <person name="Veneault-Fourrey C."/>
            <person name="LaButti K."/>
            <person name="Lindquist E.A."/>
            <person name="Lipzen A."/>
            <person name="Lundell T."/>
            <person name="Morin E."/>
            <person name="Murat C."/>
            <person name="Riley R."/>
            <person name="Ohm R."/>
            <person name="Sun H."/>
            <person name="Tunlid A."/>
            <person name="Henrissat B."/>
            <person name="Grigoriev I.V."/>
            <person name="Hibbett D.S."/>
            <person name="Martin F."/>
        </authorList>
    </citation>
    <scope>NUCLEOTIDE SEQUENCE [LARGE SCALE GENOMIC DNA]</scope>
    <source>
        <strain evidence="1 2">Koide BX008</strain>
    </source>
</reference>
<gene>
    <name evidence="1" type="ORF">M378DRAFT_902981</name>
</gene>
<dbReference type="Proteomes" id="UP000054549">
    <property type="component" value="Unassembled WGS sequence"/>
</dbReference>
<dbReference type="HOGENOM" id="CLU_2978685_0_0_1"/>
<dbReference type="AlphaFoldDB" id="A0A0C2WVR5"/>
<evidence type="ECO:0000313" key="1">
    <source>
        <dbReference type="EMBL" id="KIL60891.1"/>
    </source>
</evidence>
<keyword evidence="2" id="KW-1185">Reference proteome</keyword>